<evidence type="ECO:0008006" key="5">
    <source>
        <dbReference type="Google" id="ProtNLM"/>
    </source>
</evidence>
<evidence type="ECO:0000256" key="1">
    <source>
        <dbReference type="PROSITE-ProRule" id="PRU00339"/>
    </source>
</evidence>
<name>A0AA85K6Z8_TRIRE</name>
<evidence type="ECO:0000256" key="2">
    <source>
        <dbReference type="SAM" id="MobiDB-lite"/>
    </source>
</evidence>
<dbReference type="GO" id="GO:0000127">
    <property type="term" value="C:transcription factor TFIIIC complex"/>
    <property type="evidence" value="ECO:0007669"/>
    <property type="project" value="TreeGrafter"/>
</dbReference>
<keyword evidence="3" id="KW-1185">Reference proteome</keyword>
<organism evidence="3 4">
    <name type="scientific">Trichobilharzia regenti</name>
    <name type="common">Nasal bird schistosome</name>
    <dbReference type="NCBI Taxonomy" id="157069"/>
    <lineage>
        <taxon>Eukaryota</taxon>
        <taxon>Metazoa</taxon>
        <taxon>Spiralia</taxon>
        <taxon>Lophotrochozoa</taxon>
        <taxon>Platyhelminthes</taxon>
        <taxon>Trematoda</taxon>
        <taxon>Digenea</taxon>
        <taxon>Strigeidida</taxon>
        <taxon>Schistosomatoidea</taxon>
        <taxon>Schistosomatidae</taxon>
        <taxon>Trichobilharzia</taxon>
    </lineage>
</organism>
<feature type="region of interest" description="Disordered" evidence="2">
    <location>
        <begin position="589"/>
        <end position="621"/>
    </location>
</feature>
<dbReference type="SUPFAM" id="SSF48452">
    <property type="entry name" value="TPR-like"/>
    <property type="match status" value="2"/>
</dbReference>
<dbReference type="Pfam" id="PF13432">
    <property type="entry name" value="TPR_16"/>
    <property type="match status" value="1"/>
</dbReference>
<dbReference type="PANTHER" id="PTHR23082:SF0">
    <property type="entry name" value="GENERAL TRANSCRIPTION FACTOR 3C POLYPEPTIDE 3"/>
    <property type="match status" value="1"/>
</dbReference>
<evidence type="ECO:0000313" key="4">
    <source>
        <dbReference type="WBParaSite" id="TREG1_8200.1"/>
    </source>
</evidence>
<feature type="repeat" description="TPR" evidence="1">
    <location>
        <begin position="221"/>
        <end position="254"/>
    </location>
</feature>
<feature type="region of interest" description="Disordered" evidence="2">
    <location>
        <begin position="130"/>
        <end position="151"/>
    </location>
</feature>
<sequence>MLSNWILYLKDIRGTFSNSRFAPRSFFGDCLFPRKFFPKFSMSESVETCSKEEWNVDGGELQLAQDFEVIDLEDFDPGQVDNLETDDSSYMSSFLNGLVTDETLYSRYLNGVITFDELMREMHHSTNVDDEYFRSSDSDCSSKNNDPEYIPRFRRSKRPQSYDTPVKKRTKTRGSLITKRARLPIELAQYLGEAERHLNNDEFDHAERICYEIIDTASQASQPYIVLAEISFRRGNQEKAKEFLYEAAQRNPSDKNTWLTLVDWAEEAGDYPLAIHYARQALRRDRADTSLRQRLIYLCQTAGRSRDALQLRLAALTVTPEPTGEEQFEVARELADQFFKLLDPYNSVKAYENAFEQYPKHGTDNDRNSALSILLQMKRYDHALKFFTNFCGVKLYLKSGELFDMNKHSSKLTSVDNFDKFHLHDKISMELKLKLFLVLAHLGLGTLVESCIALVYTNENISKYSSWLLDIVIAYKEKNLHTIAIPLLLRLTKSNVTCKMVQVWTLLAESYLEAGETESAIKAYRHVTENLNPRDTDARLGLVNLLRRLGRHQEALKFLDPKNLIQKGVKPEISLTEQCDLIVQKREKSPLKPAKRSVPMPPTPSELPQISTSGDVDSDNGSVEKVDLDSDWFDASANLVSRDNVAYRLAYERCRMLDTPETVDSFLEEAWTLLFSDVTRVCGLRFTQLALILDSEQHRKLVTDRLASVAPALTDTLSDQIDAERSTAETNGISSSDIWGLFLRVVDVLRSRLPKSLPQLETATAWASLLPHVQGNDLRRLAASHLLISSSLIARHGTPAFLELRKIQKQWSEYNQYWNVMNLAITLSRDFKHCRFLDRLVTKDSLNLAIGTIASSDTLVRGSYRYAIARLINMREKFPDDALLALLLAVGFLSMSMQKHIGSRHLAILQAIGFLGEYKRLRGNCQEVYYNIARACHQLLITHVAIHYYEKVLAMKPVGKTQEERSFTNLHREAAFNLALIYKSNGNPSMARHIFQKYLVI</sequence>
<feature type="compositionally biased region" description="Polar residues" evidence="2">
    <location>
        <begin position="606"/>
        <end position="621"/>
    </location>
</feature>
<dbReference type="AlphaFoldDB" id="A0AA85K6Z8"/>
<dbReference type="InterPro" id="IPR011990">
    <property type="entry name" value="TPR-like_helical_dom_sf"/>
</dbReference>
<dbReference type="WBParaSite" id="TREG1_8200.1">
    <property type="protein sequence ID" value="TREG1_8200.1"/>
    <property type="gene ID" value="TREG1_8200"/>
</dbReference>
<dbReference type="InterPro" id="IPR019734">
    <property type="entry name" value="TPR_rpt"/>
</dbReference>
<evidence type="ECO:0000313" key="3">
    <source>
        <dbReference type="Proteomes" id="UP000050795"/>
    </source>
</evidence>
<dbReference type="PROSITE" id="PS50005">
    <property type="entry name" value="TPR"/>
    <property type="match status" value="1"/>
</dbReference>
<dbReference type="Proteomes" id="UP000050795">
    <property type="component" value="Unassembled WGS sequence"/>
</dbReference>
<dbReference type="InterPro" id="IPR039340">
    <property type="entry name" value="Tfc4/TFIIIC-102/Sfc4"/>
</dbReference>
<reference evidence="3" key="1">
    <citation type="submission" date="2022-06" db="EMBL/GenBank/DDBJ databases">
        <authorList>
            <person name="Berger JAMES D."/>
            <person name="Berger JAMES D."/>
        </authorList>
    </citation>
    <scope>NUCLEOTIDE SEQUENCE [LARGE SCALE GENOMIC DNA]</scope>
</reference>
<dbReference type="GO" id="GO:0006383">
    <property type="term" value="P:transcription by RNA polymerase III"/>
    <property type="evidence" value="ECO:0007669"/>
    <property type="project" value="InterPro"/>
</dbReference>
<dbReference type="PANTHER" id="PTHR23082">
    <property type="entry name" value="TRANSCRIPTION INITIATION FACTOR IIIC TFIIIC , POLYPEPTIDE 3-RELATED"/>
    <property type="match status" value="1"/>
</dbReference>
<keyword evidence="1" id="KW-0802">TPR repeat</keyword>
<protein>
    <recommendedName>
        <fullName evidence="5">TPR_REGION domain-containing protein</fullName>
    </recommendedName>
</protein>
<dbReference type="SMART" id="SM00028">
    <property type="entry name" value="TPR"/>
    <property type="match status" value="4"/>
</dbReference>
<reference evidence="4" key="2">
    <citation type="submission" date="2023-11" db="UniProtKB">
        <authorList>
            <consortium name="WormBaseParasite"/>
        </authorList>
    </citation>
    <scope>IDENTIFICATION</scope>
</reference>
<accession>A0AA85K6Z8</accession>
<proteinExistence type="predicted"/>
<dbReference type="Gene3D" id="1.25.40.10">
    <property type="entry name" value="Tetratricopeptide repeat domain"/>
    <property type="match status" value="3"/>
</dbReference>